<feature type="domain" description="Inositol polyphosphate-related phosphatase" evidence="3">
    <location>
        <begin position="469"/>
        <end position="540"/>
    </location>
</feature>
<reference evidence="5" key="2">
    <citation type="submission" date="2021-02" db="EMBL/GenBank/DDBJ databases">
        <authorList>
            <person name="Kimball J.A."/>
            <person name="Haas M.W."/>
            <person name="Macchietto M."/>
            <person name="Kono T."/>
            <person name="Duquette J."/>
            <person name="Shao M."/>
        </authorList>
    </citation>
    <scope>NUCLEOTIDE SEQUENCE</scope>
    <source>
        <tissue evidence="5">Fresh leaf tissue</tissue>
    </source>
</reference>
<organism evidence="5 6">
    <name type="scientific">Zizania palustris</name>
    <name type="common">Northern wild rice</name>
    <dbReference type="NCBI Taxonomy" id="103762"/>
    <lineage>
        <taxon>Eukaryota</taxon>
        <taxon>Viridiplantae</taxon>
        <taxon>Streptophyta</taxon>
        <taxon>Embryophyta</taxon>
        <taxon>Tracheophyta</taxon>
        <taxon>Spermatophyta</taxon>
        <taxon>Magnoliopsida</taxon>
        <taxon>Liliopsida</taxon>
        <taxon>Poales</taxon>
        <taxon>Poaceae</taxon>
        <taxon>BOP clade</taxon>
        <taxon>Oryzoideae</taxon>
        <taxon>Oryzeae</taxon>
        <taxon>Zizaniinae</taxon>
        <taxon>Zizania</taxon>
    </lineage>
</organism>
<accession>A0A8J6C3E4</accession>
<evidence type="ECO:0000259" key="3">
    <source>
        <dbReference type="Pfam" id="PF22669"/>
    </source>
</evidence>
<feature type="domain" description="Inositol polyphosphate-related phosphatase" evidence="3">
    <location>
        <begin position="659"/>
        <end position="707"/>
    </location>
</feature>
<dbReference type="InterPro" id="IPR055900">
    <property type="entry name" value="DUF7477"/>
</dbReference>
<dbReference type="InterPro" id="IPR045849">
    <property type="entry name" value="IP5P_plant"/>
</dbReference>
<dbReference type="FunFam" id="3.60.10.10:FF:000070">
    <property type="entry name" value="Type IV inositol polyphosphate 5-phosphatase 7"/>
    <property type="match status" value="1"/>
</dbReference>
<dbReference type="Proteomes" id="UP000729402">
    <property type="component" value="Unassembled WGS sequence"/>
</dbReference>
<evidence type="ECO:0000256" key="2">
    <source>
        <dbReference type="SAM" id="MobiDB-lite"/>
    </source>
</evidence>
<comment type="caution">
    <text evidence="5">The sequence shown here is derived from an EMBL/GenBank/DDBJ whole genome shotgun (WGS) entry which is preliminary data.</text>
</comment>
<dbReference type="Pfam" id="PF24289">
    <property type="entry name" value="DUF7477"/>
    <property type="match status" value="1"/>
</dbReference>
<dbReference type="GO" id="GO:0004445">
    <property type="term" value="F:inositol-polyphosphate 5-phosphatase activity"/>
    <property type="evidence" value="ECO:0007669"/>
    <property type="project" value="InterPro"/>
</dbReference>
<dbReference type="OrthoDB" id="62798at2759"/>
<proteinExistence type="predicted"/>
<reference evidence="5" key="1">
    <citation type="journal article" date="2021" name="bioRxiv">
        <title>Whole Genome Assembly and Annotation of Northern Wild Rice, Zizania palustris L., Supports a Whole Genome Duplication in the Zizania Genus.</title>
        <authorList>
            <person name="Haas M."/>
            <person name="Kono T."/>
            <person name="Macchietto M."/>
            <person name="Millas R."/>
            <person name="McGilp L."/>
            <person name="Shao M."/>
            <person name="Duquette J."/>
            <person name="Hirsch C.N."/>
            <person name="Kimball J."/>
        </authorList>
    </citation>
    <scope>NUCLEOTIDE SEQUENCE</scope>
    <source>
        <tissue evidence="5">Fresh leaf tissue</tissue>
    </source>
</reference>
<dbReference type="PANTHER" id="PTHR45666:SF64">
    <property type="entry name" value="OS07G0175900 PROTEIN"/>
    <property type="match status" value="1"/>
</dbReference>
<dbReference type="GO" id="GO:0034485">
    <property type="term" value="F:phosphatidylinositol-3,4,5-trisphosphate 5-phosphatase activity"/>
    <property type="evidence" value="ECO:0007669"/>
    <property type="project" value="TreeGrafter"/>
</dbReference>
<feature type="region of interest" description="Disordered" evidence="2">
    <location>
        <begin position="30"/>
        <end position="62"/>
    </location>
</feature>
<evidence type="ECO:0000259" key="4">
    <source>
        <dbReference type="Pfam" id="PF24289"/>
    </source>
</evidence>
<gene>
    <name evidence="5" type="ORF">GUJ93_ZPchr0013g35822</name>
</gene>
<evidence type="ECO:0000313" key="5">
    <source>
        <dbReference type="EMBL" id="KAG8098518.1"/>
    </source>
</evidence>
<protein>
    <recommendedName>
        <fullName evidence="7">Inositol polyphosphate-related phosphatase domain-containing protein</fullName>
    </recommendedName>
</protein>
<dbReference type="GO" id="GO:0046856">
    <property type="term" value="P:phosphatidylinositol dephosphorylation"/>
    <property type="evidence" value="ECO:0007669"/>
    <property type="project" value="InterPro"/>
</dbReference>
<evidence type="ECO:0000256" key="1">
    <source>
        <dbReference type="ARBA" id="ARBA00022801"/>
    </source>
</evidence>
<evidence type="ECO:0000313" key="6">
    <source>
        <dbReference type="Proteomes" id="UP000729402"/>
    </source>
</evidence>
<dbReference type="InterPro" id="IPR000300">
    <property type="entry name" value="IPPc"/>
</dbReference>
<name>A0A8J6C3E4_ZIZPA</name>
<sequence>MPELGSGVWRARLRSKKVYDVQVVDPVASPISPVPRRRTGKRGGAAAGRGNKTTAEGRGRKALKPRGKDFSAVDLHTNLPCHNLPEAIVREAVPGRAQKDLGLNKVAVGAAGLIMEGESGDKFAAAEDETTTTPVPERLSHGCYGVPSVPLRVVKEILHSCNGYAWSQPLGLWILWDRLSQQMSAHMVACSAVEAISILEKLHSRFVHGDIQPENFLLGSSCMPPVSSILVMALTIPDILAKDWIMEQWEKNYYITAIAGATNGSSLIVMSKGTPYTQQSYKIVELDFLYPSEGIHRRWGMGYRITATAATPDQAAFILSIPKRKPMDETQETLRTSSFPSNHVKEKWSKNLYLASICYGRTIRARFEVSFLVQDLAFAFLEADRSLERRRRGVRGVDSSVASVKLSWSKSLVKKWFNIKNKANDFHADYDANQDRLSKTNIDFIRRGRIESDVSRVTEVQDYRIFASTWNVGGKSPPKGLDLDEWLRSSPPADIYVLGFQEIVPLNAGNVLGTEDNVPAKRWISLIRRTLNKNPGGSSYGGYHTPSPVPDPVVELDADFEGSSRRHDNSSFFHRRSFQNLSRSLRVDGNYISSKPRLDRRFSVSDPISLGGRPSDFDGNFPCVGSPDDEYIEEDASNGTYFSQLPYGYGASIPMEENDEQPYTSSRIIWLGDLNYRISLSYCSAKALVEMHNWKQLLEKDQLSYVRGESRFSDHRPVYSIFMAEVETIRQRRRNMGYFSSRVEVEELLPYSYSYRDIKFY</sequence>
<dbReference type="GO" id="GO:0004439">
    <property type="term" value="F:phosphatidylinositol-4,5-bisphosphate 5-phosphatase activity"/>
    <property type="evidence" value="ECO:0007669"/>
    <property type="project" value="TreeGrafter"/>
</dbReference>
<evidence type="ECO:0008006" key="7">
    <source>
        <dbReference type="Google" id="ProtNLM"/>
    </source>
</evidence>
<keyword evidence="6" id="KW-1185">Reference proteome</keyword>
<keyword evidence="1" id="KW-0378">Hydrolase</keyword>
<feature type="domain" description="DUF7477" evidence="4">
    <location>
        <begin position="283"/>
        <end position="363"/>
    </location>
</feature>
<dbReference type="Pfam" id="PF22669">
    <property type="entry name" value="Exo_endo_phos2"/>
    <property type="match status" value="2"/>
</dbReference>
<dbReference type="EMBL" id="JAAALK010000079">
    <property type="protein sequence ID" value="KAG8098518.1"/>
    <property type="molecule type" value="Genomic_DNA"/>
</dbReference>
<dbReference type="PANTHER" id="PTHR45666">
    <property type="entry name" value="TYPE IV INOSITOL POLYPHOSPHATE 5-PHOSPHATASE 9"/>
    <property type="match status" value="1"/>
</dbReference>
<dbReference type="AlphaFoldDB" id="A0A8J6C3E4"/>